<dbReference type="InterPro" id="IPR029044">
    <property type="entry name" value="Nucleotide-diphossugar_trans"/>
</dbReference>
<dbReference type="InterPro" id="IPR001173">
    <property type="entry name" value="Glyco_trans_2-like"/>
</dbReference>
<organism evidence="2 3">
    <name type="scientific">Treponema vincentii F0403</name>
    <dbReference type="NCBI Taxonomy" id="1125702"/>
    <lineage>
        <taxon>Bacteria</taxon>
        <taxon>Pseudomonadati</taxon>
        <taxon>Spirochaetota</taxon>
        <taxon>Spirochaetia</taxon>
        <taxon>Spirochaetales</taxon>
        <taxon>Treponemataceae</taxon>
        <taxon>Treponema</taxon>
    </lineage>
</organism>
<dbReference type="Proteomes" id="UP000014605">
    <property type="component" value="Unassembled WGS sequence"/>
</dbReference>
<feature type="domain" description="Glycosyltransferase 2-like" evidence="1">
    <location>
        <begin position="4"/>
        <end position="134"/>
    </location>
</feature>
<dbReference type="PANTHER" id="PTHR22916">
    <property type="entry name" value="GLYCOSYLTRANSFERASE"/>
    <property type="match status" value="1"/>
</dbReference>
<protein>
    <recommendedName>
        <fullName evidence="1">Glycosyltransferase 2-like domain-containing protein</fullName>
    </recommendedName>
</protein>
<sequence length="274" mass="32346">MTLSVLMSVYYKENPKYLDECLKSLFDQTRSADEIVCVKDGLLTSELDIVLGKWKELLPLKIVGYEQNKGLAHALNFGIQYCTGELIARIDTDDIADDKRFEAQLEFFVNNPATVILGTGITEVYCKWNGGYFKRDRIYPDRILKDSTLLYRGTPLGHPTVMVKKNLLNQYRYNEMVGANEDIDLWFRILMDGYEIRNLQECFYFQRLDDNSFKRRSYQKAINEYKIYTQMLYKIHGFSFRLIFPLLRFLSRLMPSRINKMLYISRIRNVLFSK</sequence>
<dbReference type="Gene3D" id="3.90.550.10">
    <property type="entry name" value="Spore Coat Polysaccharide Biosynthesis Protein SpsA, Chain A"/>
    <property type="match status" value="1"/>
</dbReference>
<evidence type="ECO:0000259" key="1">
    <source>
        <dbReference type="Pfam" id="PF00535"/>
    </source>
</evidence>
<evidence type="ECO:0000313" key="3">
    <source>
        <dbReference type="Proteomes" id="UP000014605"/>
    </source>
</evidence>
<gene>
    <name evidence="2" type="ORF">HMPREF1222_02450</name>
</gene>
<dbReference type="GO" id="GO:0016758">
    <property type="term" value="F:hexosyltransferase activity"/>
    <property type="evidence" value="ECO:0007669"/>
    <property type="project" value="UniProtKB-ARBA"/>
</dbReference>
<proteinExistence type="predicted"/>
<reference evidence="2 3" key="1">
    <citation type="submission" date="2013-04" db="EMBL/GenBank/DDBJ databases">
        <title>The Genome Sequence of Treponema vincentii F0403.</title>
        <authorList>
            <consortium name="The Broad Institute Genomics Platform"/>
            <person name="Earl A."/>
            <person name="Ward D."/>
            <person name="Feldgarden M."/>
            <person name="Gevers D."/>
            <person name="Leonetti C."/>
            <person name="Izard J."/>
            <person name="Walker B."/>
            <person name="Young S."/>
            <person name="Zeng Q."/>
            <person name="Gargeya S."/>
            <person name="Fitzgerald M."/>
            <person name="Haas B."/>
            <person name="Abouelleil A."/>
            <person name="Allen A.W."/>
            <person name="Alvarado L."/>
            <person name="Arachchi H.M."/>
            <person name="Berlin A.M."/>
            <person name="Chapman S.B."/>
            <person name="Gainer-Dewar J."/>
            <person name="Goldberg J."/>
            <person name="Griggs A."/>
            <person name="Gujja S."/>
            <person name="Hansen M."/>
            <person name="Howarth C."/>
            <person name="Imamovic A."/>
            <person name="Ireland A."/>
            <person name="Larimer J."/>
            <person name="McCowan C."/>
            <person name="Murphy C."/>
            <person name="Pearson M."/>
            <person name="Poon T.W."/>
            <person name="Priest M."/>
            <person name="Roberts A."/>
            <person name="Saif S."/>
            <person name="Shea T."/>
            <person name="Sisk P."/>
            <person name="Sykes S."/>
            <person name="Wortman J."/>
            <person name="Nusbaum C."/>
            <person name="Birren B."/>
        </authorList>
    </citation>
    <scope>NUCLEOTIDE SEQUENCE [LARGE SCALE GENOMIC DNA]</scope>
    <source>
        <strain evidence="2 3">F0403</strain>
    </source>
</reference>
<dbReference type="PATRIC" id="fig|1125702.3.peg.2534"/>
<accession>S3L7Z0</accession>
<dbReference type="PANTHER" id="PTHR22916:SF3">
    <property type="entry name" value="UDP-GLCNAC:BETAGAL BETA-1,3-N-ACETYLGLUCOSAMINYLTRANSFERASE-LIKE PROTEIN 1"/>
    <property type="match status" value="1"/>
</dbReference>
<dbReference type="AlphaFoldDB" id="S3L7Z0"/>
<comment type="caution">
    <text evidence="2">The sequence shown here is derived from an EMBL/GenBank/DDBJ whole genome shotgun (WGS) entry which is preliminary data.</text>
</comment>
<evidence type="ECO:0000313" key="2">
    <source>
        <dbReference type="EMBL" id="EPF45820.1"/>
    </source>
</evidence>
<name>S3L7Z0_9SPIR</name>
<dbReference type="EMBL" id="ATFC01000013">
    <property type="protein sequence ID" value="EPF45820.1"/>
    <property type="molecule type" value="Genomic_DNA"/>
</dbReference>
<dbReference type="HOGENOM" id="CLU_025996_0_9_12"/>
<dbReference type="SUPFAM" id="SSF53448">
    <property type="entry name" value="Nucleotide-diphospho-sugar transferases"/>
    <property type="match status" value="1"/>
</dbReference>
<keyword evidence="3" id="KW-1185">Reference proteome</keyword>
<dbReference type="RefSeq" id="WP_016519625.1">
    <property type="nucleotide sequence ID" value="NZ_KE332514.1"/>
</dbReference>
<dbReference type="Pfam" id="PF00535">
    <property type="entry name" value="Glycos_transf_2"/>
    <property type="match status" value="1"/>
</dbReference>
<dbReference type="GeneID" id="301462542"/>